<dbReference type="Gene3D" id="3.90.1200.10">
    <property type="match status" value="1"/>
</dbReference>
<feature type="region of interest" description="Disordered" evidence="3">
    <location>
        <begin position="1"/>
        <end position="23"/>
    </location>
</feature>
<dbReference type="Proteomes" id="UP001597135">
    <property type="component" value="Unassembled WGS sequence"/>
</dbReference>
<reference evidence="5" key="1">
    <citation type="journal article" date="2019" name="Int. J. Syst. Evol. Microbiol.">
        <title>The Global Catalogue of Microorganisms (GCM) 10K type strain sequencing project: providing services to taxonomists for standard genome sequencing and annotation.</title>
        <authorList>
            <consortium name="The Broad Institute Genomics Platform"/>
            <consortium name="The Broad Institute Genome Sequencing Center for Infectious Disease"/>
            <person name="Wu L."/>
            <person name="Ma J."/>
        </authorList>
    </citation>
    <scope>NUCLEOTIDE SEQUENCE [LARGE SCALE GENOMIC DNA]</scope>
    <source>
        <strain evidence="5">CCUG 62953</strain>
    </source>
</reference>
<keyword evidence="2" id="KW-0808">Transferase</keyword>
<evidence type="ECO:0000256" key="2">
    <source>
        <dbReference type="PIRNR" id="PIRNR006221"/>
    </source>
</evidence>
<dbReference type="PIRSF" id="PIRSF006221">
    <property type="entry name" value="Ketosamine-3-kinase"/>
    <property type="match status" value="1"/>
</dbReference>
<evidence type="ECO:0000256" key="3">
    <source>
        <dbReference type="SAM" id="MobiDB-lite"/>
    </source>
</evidence>
<dbReference type="RefSeq" id="WP_386801493.1">
    <property type="nucleotide sequence ID" value="NZ_JBHTMU010000004.1"/>
</dbReference>
<protein>
    <submittedName>
        <fullName evidence="4">Fructosamine kinase family protein</fullName>
    </submittedName>
</protein>
<sequence>MSTLPDPLEDVLGSPVATSEPLSGGDLGELSLITLRDGRQLVAKRGPVVDAEARMLSAMALLNAPVPRLLHAEKGLICLEYLKPAEPGTRAWRDLGQALSQMHSWAGQDYGWREDYAFGTVRLDNTPGSDWPAFWSERRLLPLAEDLPAPIRARVEALAADLPNRLPADPKPALLHGDLWTGNVIFTEAQGYLIDPACYYGDAEVDLAMLSLFGTPDPTFWRGYGRLSAGSDERRPIYQLFPALVHLQLFGDSYQGLVTRLLDEAGA</sequence>
<dbReference type="GO" id="GO:0016301">
    <property type="term" value="F:kinase activity"/>
    <property type="evidence" value="ECO:0007669"/>
    <property type="project" value="UniProtKB-KW"/>
</dbReference>
<evidence type="ECO:0000313" key="4">
    <source>
        <dbReference type="EMBL" id="MFD1341435.1"/>
    </source>
</evidence>
<comment type="similarity">
    <text evidence="1 2">Belongs to the fructosamine kinase family.</text>
</comment>
<dbReference type="PANTHER" id="PTHR12149">
    <property type="entry name" value="FRUCTOSAMINE 3 KINASE-RELATED PROTEIN"/>
    <property type="match status" value="1"/>
</dbReference>
<dbReference type="InterPro" id="IPR016477">
    <property type="entry name" value="Fructo-/Ketosamine-3-kinase"/>
</dbReference>
<organism evidence="4 5">
    <name type="scientific">Litorisediminicola beolgyonensis</name>
    <dbReference type="NCBI Taxonomy" id="1173614"/>
    <lineage>
        <taxon>Bacteria</taxon>
        <taxon>Pseudomonadati</taxon>
        <taxon>Pseudomonadota</taxon>
        <taxon>Alphaproteobacteria</taxon>
        <taxon>Rhodobacterales</taxon>
        <taxon>Paracoccaceae</taxon>
        <taxon>Litorisediminicola</taxon>
    </lineage>
</organism>
<proteinExistence type="inferred from homology"/>
<dbReference type="InterPro" id="IPR011009">
    <property type="entry name" value="Kinase-like_dom_sf"/>
</dbReference>
<evidence type="ECO:0000313" key="5">
    <source>
        <dbReference type="Proteomes" id="UP001597135"/>
    </source>
</evidence>
<gene>
    <name evidence="4" type="ORF">ACFQ4E_03295</name>
</gene>
<dbReference type="Pfam" id="PF03881">
    <property type="entry name" value="Fructosamin_kin"/>
    <property type="match status" value="1"/>
</dbReference>
<dbReference type="PANTHER" id="PTHR12149:SF8">
    <property type="entry name" value="PROTEIN-RIBULOSAMINE 3-KINASE"/>
    <property type="match status" value="1"/>
</dbReference>
<name>A0ABW3ZE07_9RHOB</name>
<keyword evidence="2 4" id="KW-0418">Kinase</keyword>
<keyword evidence="5" id="KW-1185">Reference proteome</keyword>
<evidence type="ECO:0000256" key="1">
    <source>
        <dbReference type="ARBA" id="ARBA00009460"/>
    </source>
</evidence>
<dbReference type="SUPFAM" id="SSF56112">
    <property type="entry name" value="Protein kinase-like (PK-like)"/>
    <property type="match status" value="1"/>
</dbReference>
<dbReference type="EMBL" id="JBHTMU010000004">
    <property type="protein sequence ID" value="MFD1341435.1"/>
    <property type="molecule type" value="Genomic_DNA"/>
</dbReference>
<dbReference type="Gene3D" id="3.30.200.20">
    <property type="entry name" value="Phosphorylase Kinase, domain 1"/>
    <property type="match status" value="1"/>
</dbReference>
<accession>A0ABW3ZE07</accession>
<comment type="caution">
    <text evidence="4">The sequence shown here is derived from an EMBL/GenBank/DDBJ whole genome shotgun (WGS) entry which is preliminary data.</text>
</comment>